<dbReference type="EMBL" id="JAOTPL010000015">
    <property type="protein sequence ID" value="MCU7694938.1"/>
    <property type="molecule type" value="Genomic_DNA"/>
</dbReference>
<dbReference type="GO" id="GO:0006261">
    <property type="term" value="P:DNA-templated DNA replication"/>
    <property type="evidence" value="ECO:0007669"/>
    <property type="project" value="TreeGrafter"/>
</dbReference>
<gene>
    <name evidence="1" type="ORF">OD355_10460</name>
</gene>
<keyword evidence="2" id="KW-1185">Reference proteome</keyword>
<evidence type="ECO:0000313" key="1">
    <source>
        <dbReference type="EMBL" id="MCU7694938.1"/>
    </source>
</evidence>
<name>A0AAE3IMY3_9BACT</name>
<dbReference type="InterPro" id="IPR027417">
    <property type="entry name" value="P-loop_NTPase"/>
</dbReference>
<sequence>MRFSEVVGQQEVKNRLLDMVAQNRLSHALLFLGKEGSGALQLAIAFAQYITCEKIQQQSQPDAGASLFGDPEPAQAVSPEDACGVCAACIKSQQLIHPDIHFSFPVIPKKSGDKPLSSEYIKDFREFITNFPYGNVFDWLQSIGAENKQGNITAEECNDIIRKLSLKSFESEYKILIVWMPEYLRKEGNKLLKLIEEPPAKTLFILVAENEDQILPTILSRCQLIKIPALKTETISAALQQNGLEPQKALQLASLSEGNYRKAIELLNNADDDWEELLRNWLNVTLQNLPAKQIDWIEEVNKLGREKQKKFLHYFSHLLEQSLRLSVLGAANVLMPDNEKDFVLRLNKIASFGQQEVISKELDNAIYYIERNANAKMLFHALTIKLKYIIKNKTLILAE</sequence>
<dbReference type="SUPFAM" id="SSF52540">
    <property type="entry name" value="P-loop containing nucleoside triphosphate hydrolases"/>
    <property type="match status" value="1"/>
</dbReference>
<dbReference type="AlphaFoldDB" id="A0AAE3IMY3"/>
<comment type="caution">
    <text evidence="1">The sequence shown here is derived from an EMBL/GenBank/DDBJ whole genome shotgun (WGS) entry which is preliminary data.</text>
</comment>
<evidence type="ECO:0008006" key="3">
    <source>
        <dbReference type="Google" id="ProtNLM"/>
    </source>
</evidence>
<organism evidence="1 2">
    <name type="scientific">Haoranjiania flava</name>
    <dbReference type="NCBI Taxonomy" id="1856322"/>
    <lineage>
        <taxon>Bacteria</taxon>
        <taxon>Pseudomonadati</taxon>
        <taxon>Bacteroidota</taxon>
        <taxon>Chitinophagia</taxon>
        <taxon>Chitinophagales</taxon>
        <taxon>Chitinophagaceae</taxon>
        <taxon>Haoranjiania</taxon>
    </lineage>
</organism>
<evidence type="ECO:0000313" key="2">
    <source>
        <dbReference type="Proteomes" id="UP001209317"/>
    </source>
</evidence>
<dbReference type="Pfam" id="PF13177">
    <property type="entry name" value="DNA_pol3_delta2"/>
    <property type="match status" value="2"/>
</dbReference>
<dbReference type="RefSeq" id="WP_263038423.1">
    <property type="nucleotide sequence ID" value="NZ_JAOTPL010000015.1"/>
</dbReference>
<reference evidence="1" key="1">
    <citation type="submission" date="2022-10" db="EMBL/GenBank/DDBJ databases">
        <authorList>
            <person name="Kim H.S."/>
            <person name="Kim J.-S."/>
            <person name="Suh M.K."/>
            <person name="Eom M.K."/>
            <person name="Lee J.-S."/>
        </authorList>
    </citation>
    <scope>NUCLEOTIDE SEQUENCE</scope>
    <source>
        <strain evidence="1">LIP-5</strain>
    </source>
</reference>
<dbReference type="PANTHER" id="PTHR11669:SF8">
    <property type="entry name" value="DNA POLYMERASE III SUBUNIT DELTA"/>
    <property type="match status" value="1"/>
</dbReference>
<dbReference type="Proteomes" id="UP001209317">
    <property type="component" value="Unassembled WGS sequence"/>
</dbReference>
<protein>
    <recommendedName>
        <fullName evidence="3">DNA polymerase III subunit delta</fullName>
    </recommendedName>
</protein>
<proteinExistence type="predicted"/>
<dbReference type="InterPro" id="IPR050238">
    <property type="entry name" value="DNA_Rep/Repair_Clamp_Loader"/>
</dbReference>
<dbReference type="Gene3D" id="3.40.50.300">
    <property type="entry name" value="P-loop containing nucleotide triphosphate hydrolases"/>
    <property type="match status" value="1"/>
</dbReference>
<accession>A0AAE3IMY3</accession>
<dbReference type="PANTHER" id="PTHR11669">
    <property type="entry name" value="REPLICATION FACTOR C / DNA POLYMERASE III GAMMA-TAU SUBUNIT"/>
    <property type="match status" value="1"/>
</dbReference>